<keyword evidence="2" id="KW-1185">Reference proteome</keyword>
<proteinExistence type="predicted"/>
<sequence>MIQLCERCYAPVDAATERVYRLSHIESADAAGEVTWREAVVHVAACAPAGTVVPAGRWAA</sequence>
<dbReference type="GeneID" id="98050083"/>
<reference evidence="1 2" key="1">
    <citation type="submission" date="2020-07" db="EMBL/GenBank/DDBJ databases">
        <title>Sequencing the genomes of 1000 actinobacteria strains.</title>
        <authorList>
            <person name="Klenk H.-P."/>
        </authorList>
    </citation>
    <scope>NUCLEOTIDE SEQUENCE [LARGE SCALE GENOMIC DNA]</scope>
    <source>
        <strain evidence="1 2">DSM 44749</strain>
    </source>
</reference>
<dbReference type="EMBL" id="JACCCZ010000001">
    <property type="protein sequence ID" value="NYF99960.1"/>
    <property type="molecule type" value="Genomic_DNA"/>
</dbReference>
<protein>
    <submittedName>
        <fullName evidence="1">Uncharacterized protein</fullName>
    </submittedName>
</protein>
<organism evidence="1 2">
    <name type="scientific">Pseudonocardia alni</name>
    <name type="common">Amycolata alni</name>
    <dbReference type="NCBI Taxonomy" id="33907"/>
    <lineage>
        <taxon>Bacteria</taxon>
        <taxon>Bacillati</taxon>
        <taxon>Actinomycetota</taxon>
        <taxon>Actinomycetes</taxon>
        <taxon>Pseudonocardiales</taxon>
        <taxon>Pseudonocardiaceae</taxon>
        <taxon>Pseudonocardia</taxon>
    </lineage>
</organism>
<dbReference type="RefSeq" id="WP_179759913.1">
    <property type="nucleotide sequence ID" value="NZ_BAAAJZ010000011.1"/>
</dbReference>
<evidence type="ECO:0000313" key="2">
    <source>
        <dbReference type="Proteomes" id="UP000549695"/>
    </source>
</evidence>
<dbReference type="Proteomes" id="UP000549695">
    <property type="component" value="Unassembled WGS sequence"/>
</dbReference>
<comment type="caution">
    <text evidence="1">The sequence shown here is derived from an EMBL/GenBank/DDBJ whole genome shotgun (WGS) entry which is preliminary data.</text>
</comment>
<name>A0A852VX97_PSEA5</name>
<evidence type="ECO:0000313" key="1">
    <source>
        <dbReference type="EMBL" id="NYF99960.1"/>
    </source>
</evidence>
<dbReference type="AlphaFoldDB" id="A0A852VX97"/>
<accession>A0A852VX97</accession>
<gene>
    <name evidence="1" type="ORF">HDA37_000246</name>
</gene>